<keyword evidence="1" id="KW-0472">Membrane</keyword>
<dbReference type="PANTHER" id="PTHR40465:SF1">
    <property type="entry name" value="DUF6534 DOMAIN-CONTAINING PROTEIN"/>
    <property type="match status" value="1"/>
</dbReference>
<feature type="transmembrane region" description="Helical" evidence="1">
    <location>
        <begin position="160"/>
        <end position="178"/>
    </location>
</feature>
<keyword evidence="1" id="KW-1133">Transmembrane helix</keyword>
<accession>A0A8H5FC01</accession>
<feature type="transmembrane region" description="Helical" evidence="1">
    <location>
        <begin position="198"/>
        <end position="218"/>
    </location>
</feature>
<dbReference type="Pfam" id="PF20152">
    <property type="entry name" value="DUF6534"/>
    <property type="match status" value="1"/>
</dbReference>
<evidence type="ECO:0000313" key="4">
    <source>
        <dbReference type="Proteomes" id="UP000559256"/>
    </source>
</evidence>
<dbReference type="EMBL" id="JAACJM010000326">
    <property type="protein sequence ID" value="KAF5331450.1"/>
    <property type="molecule type" value="Genomic_DNA"/>
</dbReference>
<gene>
    <name evidence="3" type="ORF">D9758_016345</name>
</gene>
<proteinExistence type="predicted"/>
<feature type="transmembrane region" description="Helical" evidence="1">
    <location>
        <begin position="249"/>
        <end position="267"/>
    </location>
</feature>
<protein>
    <recommendedName>
        <fullName evidence="2">DUF6534 domain-containing protein</fullName>
    </recommendedName>
</protein>
<feature type="transmembrane region" description="Helical" evidence="1">
    <location>
        <begin position="119"/>
        <end position="139"/>
    </location>
</feature>
<feature type="transmembrane region" description="Helical" evidence="1">
    <location>
        <begin position="34"/>
        <end position="63"/>
    </location>
</feature>
<evidence type="ECO:0000259" key="2">
    <source>
        <dbReference type="Pfam" id="PF20152"/>
    </source>
</evidence>
<feature type="transmembrane region" description="Helical" evidence="1">
    <location>
        <begin position="75"/>
        <end position="99"/>
    </location>
</feature>
<dbReference type="InterPro" id="IPR045339">
    <property type="entry name" value="DUF6534"/>
</dbReference>
<feature type="transmembrane region" description="Helical" evidence="1">
    <location>
        <begin position="273"/>
        <end position="294"/>
    </location>
</feature>
<dbReference type="PANTHER" id="PTHR40465">
    <property type="entry name" value="CHROMOSOME 1, WHOLE GENOME SHOTGUN SEQUENCE"/>
    <property type="match status" value="1"/>
</dbReference>
<dbReference type="OrthoDB" id="2681808at2759"/>
<comment type="caution">
    <text evidence="3">The sequence shown here is derived from an EMBL/GenBank/DDBJ whole genome shotgun (WGS) entry which is preliminary data.</text>
</comment>
<dbReference type="AlphaFoldDB" id="A0A8H5FC01"/>
<sequence>MGPSSTIPLQIFPLPITIMADSLPPPSPSVPEDIILITGPVLVGSLLSYLLMGSLIVQLYIYYMSFPNDGIFVKFTVYSVFIFDLISTIAITESAWLMLIPGWGRPENLHLVDWGFTTVPLWNALSSAIVQVYFGYRVWTLGNLHGNNEFERTFWKGMTALIFAVSFTQVIGAIVSTARFFPLNDIFLISICYPSTATWLSASAIADVLITTSMTVLLSKAMSRTRKDHVSDSTRQTDALLTKIIRNTIETAAVTAGAAVLELIFFFRLPNTAIHIAIALVLSKLYTNTLLAALNARASFLREEKNMDTTKDTGPMSLTDSRFDDASNYVSRSSYDTSASHAHLTKKRMSDFTTASTTVDNYIQMESYGYSKR</sequence>
<dbReference type="Proteomes" id="UP000559256">
    <property type="component" value="Unassembled WGS sequence"/>
</dbReference>
<keyword evidence="4" id="KW-1185">Reference proteome</keyword>
<name>A0A8H5FC01_9AGAR</name>
<reference evidence="3 4" key="1">
    <citation type="journal article" date="2020" name="ISME J.">
        <title>Uncovering the hidden diversity of litter-decomposition mechanisms in mushroom-forming fungi.</title>
        <authorList>
            <person name="Floudas D."/>
            <person name="Bentzer J."/>
            <person name="Ahren D."/>
            <person name="Johansson T."/>
            <person name="Persson P."/>
            <person name="Tunlid A."/>
        </authorList>
    </citation>
    <scope>NUCLEOTIDE SEQUENCE [LARGE SCALE GENOMIC DNA]</scope>
    <source>
        <strain evidence="3 4">CBS 291.85</strain>
    </source>
</reference>
<organism evidence="3 4">
    <name type="scientific">Tetrapyrgos nigripes</name>
    <dbReference type="NCBI Taxonomy" id="182062"/>
    <lineage>
        <taxon>Eukaryota</taxon>
        <taxon>Fungi</taxon>
        <taxon>Dikarya</taxon>
        <taxon>Basidiomycota</taxon>
        <taxon>Agaricomycotina</taxon>
        <taxon>Agaricomycetes</taxon>
        <taxon>Agaricomycetidae</taxon>
        <taxon>Agaricales</taxon>
        <taxon>Marasmiineae</taxon>
        <taxon>Marasmiaceae</taxon>
        <taxon>Tetrapyrgos</taxon>
    </lineage>
</organism>
<keyword evidence="1" id="KW-0812">Transmembrane</keyword>
<feature type="domain" description="DUF6534" evidence="2">
    <location>
        <begin position="203"/>
        <end position="299"/>
    </location>
</feature>
<evidence type="ECO:0000256" key="1">
    <source>
        <dbReference type="SAM" id="Phobius"/>
    </source>
</evidence>
<evidence type="ECO:0000313" key="3">
    <source>
        <dbReference type="EMBL" id="KAF5331450.1"/>
    </source>
</evidence>